<dbReference type="EMBL" id="CP062796">
    <property type="protein sequence ID" value="QUL98301.1"/>
    <property type="molecule type" value="Genomic_DNA"/>
</dbReference>
<evidence type="ECO:0000256" key="2">
    <source>
        <dbReference type="ARBA" id="ARBA00022670"/>
    </source>
</evidence>
<keyword evidence="4" id="KW-0788">Thiol protease</keyword>
<dbReference type="GO" id="GO:0008234">
    <property type="term" value="F:cysteine-type peptidase activity"/>
    <property type="evidence" value="ECO:0007669"/>
    <property type="project" value="UniProtKB-KW"/>
</dbReference>
<dbReference type="SUPFAM" id="SSF54001">
    <property type="entry name" value="Cysteine proteinases"/>
    <property type="match status" value="1"/>
</dbReference>
<gene>
    <name evidence="6" type="ORF">IMF26_09785</name>
</gene>
<protein>
    <submittedName>
        <fullName evidence="6">C40 family peptidase</fullName>
    </submittedName>
</protein>
<dbReference type="Pfam" id="PF00877">
    <property type="entry name" value="NLPC_P60"/>
    <property type="match status" value="1"/>
</dbReference>
<keyword evidence="3" id="KW-0378">Hydrolase</keyword>
<evidence type="ECO:0000256" key="3">
    <source>
        <dbReference type="ARBA" id="ARBA00022801"/>
    </source>
</evidence>
<dbReference type="AlphaFoldDB" id="A0AAT9LB56"/>
<reference evidence="6" key="1">
    <citation type="submission" date="2020-10" db="EMBL/GenBank/DDBJ databases">
        <authorList>
            <person name="Kadnikov V."/>
            <person name="Beletsky A.V."/>
            <person name="Mardanov A.V."/>
            <person name="Karnachuk O.V."/>
            <person name="Ravin N.V."/>
        </authorList>
    </citation>
    <scope>NUCLEOTIDE SEQUENCE</scope>
    <source>
        <strain evidence="6">Bu02</strain>
    </source>
</reference>
<proteinExistence type="inferred from homology"/>
<feature type="domain" description="NlpC/P60" evidence="5">
    <location>
        <begin position="1"/>
        <end position="127"/>
    </location>
</feature>
<keyword evidence="2" id="KW-0645">Protease</keyword>
<reference evidence="6" key="2">
    <citation type="journal article" date="2023" name="Biology">
        <title>Prokaryotic Life Associated with Coal-Fire Gas Vents Revealed by Metagenomics.</title>
        <authorList>
            <person name="Kadnikov V.V."/>
            <person name="Mardanov A.V."/>
            <person name="Beletsky A.V."/>
            <person name="Karnachuk O.V."/>
            <person name="Ravin N.V."/>
        </authorList>
    </citation>
    <scope>NUCLEOTIDE SEQUENCE</scope>
    <source>
        <strain evidence="6">Bu02</strain>
    </source>
</reference>
<dbReference type="InterPro" id="IPR038765">
    <property type="entry name" value="Papain-like_cys_pep_sf"/>
</dbReference>
<accession>A0AAT9LB56</accession>
<dbReference type="GO" id="GO:0006508">
    <property type="term" value="P:proteolysis"/>
    <property type="evidence" value="ECO:0007669"/>
    <property type="project" value="UniProtKB-KW"/>
</dbReference>
<dbReference type="KEGG" id="fcz:IMF26_09785"/>
<evidence type="ECO:0000256" key="1">
    <source>
        <dbReference type="ARBA" id="ARBA00007074"/>
    </source>
</evidence>
<dbReference type="InterPro" id="IPR000064">
    <property type="entry name" value="NLP_P60_dom"/>
</dbReference>
<evidence type="ECO:0000313" key="6">
    <source>
        <dbReference type="EMBL" id="QUL98301.1"/>
    </source>
</evidence>
<evidence type="ECO:0000259" key="5">
    <source>
        <dbReference type="PROSITE" id="PS51935"/>
    </source>
</evidence>
<comment type="similarity">
    <text evidence="1">Belongs to the peptidase C40 family.</text>
</comment>
<sequence length="148" mass="17053">MSIDELLGIPFKFGGRDKDGVDCLGLVWLYFRSKRITFPDTDGLPMKEENQPDYLERVLKALDRIAVKASKPLADDIVVMRLPGGYTHLGVMVDDKNMLHVLKDRPSSIMPLRRFWPRVVAIYRLKRKLESRGPQVRLPWPLPPRSLT</sequence>
<evidence type="ECO:0000256" key="4">
    <source>
        <dbReference type="ARBA" id="ARBA00022807"/>
    </source>
</evidence>
<dbReference type="PROSITE" id="PS51935">
    <property type="entry name" value="NLPC_P60"/>
    <property type="match status" value="1"/>
</dbReference>
<organism evidence="6">
    <name type="scientific">Candidatus Fermentithermobacillus carboniphilus</name>
    <dbReference type="NCBI Taxonomy" id="3085328"/>
    <lineage>
        <taxon>Bacteria</taxon>
        <taxon>Bacillati</taxon>
        <taxon>Bacillota</taxon>
        <taxon>Candidatus Fermentithermobacillia</taxon>
        <taxon>Candidatus Fermentithermobacillales</taxon>
        <taxon>Candidatus Fermentithermobacillaceae</taxon>
        <taxon>Candidatus Fermentithermobacillus</taxon>
    </lineage>
</organism>
<dbReference type="Gene3D" id="3.90.1720.10">
    <property type="entry name" value="endopeptidase domain like (from Nostoc punctiforme)"/>
    <property type="match status" value="1"/>
</dbReference>
<name>A0AAT9LB56_9FIRM</name>